<dbReference type="Pfam" id="PF07589">
    <property type="entry name" value="PEP-CTERM"/>
    <property type="match status" value="1"/>
</dbReference>
<sequence length="196" mass="19707">MLKSFVLRLAMLLALAAGTGNALAGPVYHVTLDTTSLAGRHGWLDFLFTGLANAGPARATLTGFSGFTGDTGGATLADGDVSGSLASALAIGNGSGWNEYGQWLQLGGLLAFDVAFDVAPAGAGTSLVVALLDEQFGYLAGTGDLVTFDLQPGAGTAVGADGAFATVTAVPEPGSLAMLGTGMLLLMATRRLVRRR</sequence>
<proteinExistence type="predicted"/>
<keyword evidence="1" id="KW-1133">Transmembrane helix</keyword>
<feature type="domain" description="Ice-binding protein C-terminal" evidence="3">
    <location>
        <begin position="169"/>
        <end position="191"/>
    </location>
</feature>
<feature type="transmembrane region" description="Helical" evidence="1">
    <location>
        <begin position="174"/>
        <end position="193"/>
    </location>
</feature>
<dbReference type="RefSeq" id="WP_155707557.1">
    <property type="nucleotide sequence ID" value="NZ_BMWU01000018.1"/>
</dbReference>
<evidence type="ECO:0000313" key="4">
    <source>
        <dbReference type="EMBL" id="MUI11492.1"/>
    </source>
</evidence>
<dbReference type="AlphaFoldDB" id="A0A6I3XE34"/>
<dbReference type="NCBIfam" id="NF038129">
    <property type="entry name" value="PEP_NF038129"/>
    <property type="match status" value="1"/>
</dbReference>
<evidence type="ECO:0000259" key="3">
    <source>
        <dbReference type="Pfam" id="PF07589"/>
    </source>
</evidence>
<keyword evidence="2" id="KW-0732">Signal</keyword>
<dbReference type="OrthoDB" id="8757303at2"/>
<keyword evidence="5" id="KW-1185">Reference proteome</keyword>
<reference evidence="4 5" key="1">
    <citation type="submission" date="2019-11" db="EMBL/GenBank/DDBJ databases">
        <title>Draft Genome Sequences of Six Type Strains of the Genus Massilia.</title>
        <authorList>
            <person name="Miess H."/>
            <person name="Frediansyah A."/>
            <person name="Goeker M."/>
            <person name="Gross H."/>
        </authorList>
    </citation>
    <scope>NUCLEOTIDE SEQUENCE [LARGE SCALE GENOMIC DNA]</scope>
    <source>
        <strain evidence="4 5">DSM 17513</strain>
    </source>
</reference>
<dbReference type="Proteomes" id="UP000431684">
    <property type="component" value="Unassembled WGS sequence"/>
</dbReference>
<accession>A0A6I3XE34</accession>
<gene>
    <name evidence="4" type="ORF">GJV26_03155</name>
</gene>
<dbReference type="NCBIfam" id="TIGR02595">
    <property type="entry name" value="PEP_CTERM"/>
    <property type="match status" value="1"/>
</dbReference>
<feature type="signal peptide" evidence="2">
    <location>
        <begin position="1"/>
        <end position="24"/>
    </location>
</feature>
<name>A0A6I3XE34_9BURK</name>
<organism evidence="4 5">
    <name type="scientific">Pseudoduganella dura</name>
    <dbReference type="NCBI Taxonomy" id="321982"/>
    <lineage>
        <taxon>Bacteria</taxon>
        <taxon>Pseudomonadati</taxon>
        <taxon>Pseudomonadota</taxon>
        <taxon>Betaproteobacteria</taxon>
        <taxon>Burkholderiales</taxon>
        <taxon>Oxalobacteraceae</taxon>
        <taxon>Telluria group</taxon>
        <taxon>Pseudoduganella</taxon>
    </lineage>
</organism>
<comment type="caution">
    <text evidence="4">The sequence shown here is derived from an EMBL/GenBank/DDBJ whole genome shotgun (WGS) entry which is preliminary data.</text>
</comment>
<dbReference type="InterPro" id="IPR013424">
    <property type="entry name" value="Ice-binding_C"/>
</dbReference>
<evidence type="ECO:0000313" key="5">
    <source>
        <dbReference type="Proteomes" id="UP000431684"/>
    </source>
</evidence>
<evidence type="ECO:0000256" key="1">
    <source>
        <dbReference type="SAM" id="Phobius"/>
    </source>
</evidence>
<feature type="chain" id="PRO_5026143086" evidence="2">
    <location>
        <begin position="25"/>
        <end position="196"/>
    </location>
</feature>
<evidence type="ECO:0000256" key="2">
    <source>
        <dbReference type="SAM" id="SignalP"/>
    </source>
</evidence>
<keyword evidence="1" id="KW-0812">Transmembrane</keyword>
<protein>
    <submittedName>
        <fullName evidence="4">PEP-CTERM sorting domain-containing protein</fullName>
    </submittedName>
</protein>
<dbReference type="EMBL" id="WNWM01000002">
    <property type="protein sequence ID" value="MUI11492.1"/>
    <property type="molecule type" value="Genomic_DNA"/>
</dbReference>
<keyword evidence="1" id="KW-0472">Membrane</keyword>